<dbReference type="InterPro" id="IPR039418">
    <property type="entry name" value="LexA-like"/>
</dbReference>
<dbReference type="Gene3D" id="2.10.109.10">
    <property type="entry name" value="Umud Fragment, subunit A"/>
    <property type="match status" value="1"/>
</dbReference>
<sequence>MSLMNKAIDKEWFRQAIKAAGYKSQNAFAEAIGLTGPKFTNTLKGDRRVQADEIEKISSALGESDRNVKIALGIEVNTSAEYKIAGYVSAADRVVLYDQDDMEADIIELPIFYYPGVTLRVKGESMTPRYKPNEIIGIRLPGLDKPTISMFGKDVVARLGDGRLVLKTIYKGDEEGTYSLISVNTNVPPITKAEIDWVSPVDFHISL</sequence>
<keyword evidence="3" id="KW-1185">Reference proteome</keyword>
<dbReference type="Pfam" id="PF00717">
    <property type="entry name" value="Peptidase_S24"/>
    <property type="match status" value="1"/>
</dbReference>
<organism evidence="2 3">
    <name type="scientific">Acetobacter persici</name>
    <dbReference type="NCBI Taxonomy" id="1076596"/>
    <lineage>
        <taxon>Bacteria</taxon>
        <taxon>Pseudomonadati</taxon>
        <taxon>Pseudomonadota</taxon>
        <taxon>Alphaproteobacteria</taxon>
        <taxon>Acetobacterales</taxon>
        <taxon>Acetobacteraceae</taxon>
        <taxon>Acetobacter</taxon>
    </lineage>
</organism>
<accession>A0A6V8IE91</accession>
<comment type="caution">
    <text evidence="2">The sequence shown here is derived from an EMBL/GenBank/DDBJ whole genome shotgun (WGS) entry which is preliminary data.</text>
</comment>
<protein>
    <recommendedName>
        <fullName evidence="1">Peptidase S24/S26A/S26B/S26C domain-containing protein</fullName>
    </recommendedName>
</protein>
<dbReference type="SUPFAM" id="SSF51306">
    <property type="entry name" value="LexA/Signal peptidase"/>
    <property type="match status" value="1"/>
</dbReference>
<dbReference type="InterPro" id="IPR036286">
    <property type="entry name" value="LexA/Signal_pep-like_sf"/>
</dbReference>
<reference evidence="2 3" key="1">
    <citation type="journal article" date="2020" name="Cell Rep.">
        <title>Local necrotic cells trigger systemic immune activation via gut microbiome dysbiosis in Drosophila.</title>
        <authorList>
            <person name="Kosakamoto H."/>
            <person name="Yamauchi T."/>
            <person name="Akuzawa-Tokita Y."/>
            <person name="Nishimura K."/>
            <person name="Soga T."/>
            <person name="Murakami T."/>
            <person name="Mori H."/>
            <person name="Yamamoto K."/>
            <person name="Miyazaki R."/>
            <person name="Koto A."/>
            <person name="Miura M."/>
            <person name="Obata F."/>
        </authorList>
    </citation>
    <scope>NUCLEOTIDE SEQUENCE [LARGE SCALE GENOMIC DNA]</scope>
    <source>
        <strain evidence="2 3">Ai</strain>
    </source>
</reference>
<gene>
    <name evidence="2" type="ORF">DmAi_29650</name>
</gene>
<dbReference type="InterPro" id="IPR015927">
    <property type="entry name" value="Peptidase_S24_S26A/B/C"/>
</dbReference>
<dbReference type="Proteomes" id="UP000548726">
    <property type="component" value="Unassembled WGS sequence"/>
</dbReference>
<proteinExistence type="predicted"/>
<evidence type="ECO:0000259" key="1">
    <source>
        <dbReference type="Pfam" id="PF00717"/>
    </source>
</evidence>
<evidence type="ECO:0000313" key="2">
    <source>
        <dbReference type="EMBL" id="GFE94906.1"/>
    </source>
</evidence>
<dbReference type="InterPro" id="IPR001387">
    <property type="entry name" value="Cro/C1-type_HTH"/>
</dbReference>
<dbReference type="CDD" id="cd06529">
    <property type="entry name" value="S24_LexA-like"/>
    <property type="match status" value="1"/>
</dbReference>
<dbReference type="AlphaFoldDB" id="A0A6V8IE91"/>
<evidence type="ECO:0000313" key="3">
    <source>
        <dbReference type="Proteomes" id="UP000548726"/>
    </source>
</evidence>
<name>A0A6V8IE91_9PROT</name>
<dbReference type="CDD" id="cd00093">
    <property type="entry name" value="HTH_XRE"/>
    <property type="match status" value="1"/>
</dbReference>
<feature type="domain" description="Peptidase S24/S26A/S26B/S26C" evidence="1">
    <location>
        <begin position="118"/>
        <end position="194"/>
    </location>
</feature>
<dbReference type="EMBL" id="BLJP01000036">
    <property type="protein sequence ID" value="GFE94906.1"/>
    <property type="molecule type" value="Genomic_DNA"/>
</dbReference>